<reference evidence="3" key="1">
    <citation type="submission" date="2016-11" db="EMBL/GenBank/DDBJ databases">
        <authorList>
            <person name="Varghese N."/>
            <person name="Submissions S."/>
        </authorList>
    </citation>
    <scope>NUCLEOTIDE SEQUENCE [LARGE SCALE GENOMIC DNA]</scope>
    <source>
        <strain evidence="3">DSM 19514</strain>
    </source>
</reference>
<dbReference type="InterPro" id="IPR025855">
    <property type="entry name" value="Replic_Relax"/>
</dbReference>
<dbReference type="EMBL" id="FQUL01000024">
    <property type="protein sequence ID" value="SHE78848.1"/>
    <property type="molecule type" value="Genomic_DNA"/>
</dbReference>
<dbReference type="Proteomes" id="UP000184295">
    <property type="component" value="Unassembled WGS sequence"/>
</dbReference>
<evidence type="ECO:0000313" key="2">
    <source>
        <dbReference type="EMBL" id="SHE78848.1"/>
    </source>
</evidence>
<evidence type="ECO:0000313" key="3">
    <source>
        <dbReference type="Proteomes" id="UP000184295"/>
    </source>
</evidence>
<dbReference type="STRING" id="1121881.SAMN02745225_01623"/>
<protein>
    <submittedName>
        <fullName evidence="2">Replication-relaxation</fullName>
    </submittedName>
</protein>
<proteinExistence type="predicted"/>
<feature type="region of interest" description="Disordered" evidence="1">
    <location>
        <begin position="1"/>
        <end position="45"/>
    </location>
</feature>
<evidence type="ECO:0000256" key="1">
    <source>
        <dbReference type="SAM" id="MobiDB-lite"/>
    </source>
</evidence>
<keyword evidence="3" id="KW-1185">Reference proteome</keyword>
<organism evidence="2 3">
    <name type="scientific">Ferrithrix thermotolerans DSM 19514</name>
    <dbReference type="NCBI Taxonomy" id="1121881"/>
    <lineage>
        <taxon>Bacteria</taxon>
        <taxon>Bacillati</taxon>
        <taxon>Actinomycetota</taxon>
        <taxon>Acidimicrobiia</taxon>
        <taxon>Acidimicrobiales</taxon>
        <taxon>Acidimicrobiaceae</taxon>
        <taxon>Ferrithrix</taxon>
    </lineage>
</organism>
<dbReference type="OrthoDB" id="4146863at2"/>
<name>A0A1M4WC47_9ACTN</name>
<feature type="compositionally biased region" description="Basic and acidic residues" evidence="1">
    <location>
        <begin position="1"/>
        <end position="18"/>
    </location>
</feature>
<sequence length="209" mass="23253">MSNEPMSDRVSDRVETATRNHLISPHNRGETRNDPTRASGAGSPLAPRLERLSQQLSEADQLVIETLALVRMASGGQLNRLIWPTTPTGARTCRRHLQRLSELRVVTRLHRQVGGIKGGSQGYTYALDVNGQRLAQTLQNQTVRRPTPSDLFVDHTLGVTELYVQLHETAHVELLEFETEPTCWRSFPGPAGRTVTLKPDAYLAWAVGE</sequence>
<accession>A0A1M4WC47</accession>
<dbReference type="Pfam" id="PF13814">
    <property type="entry name" value="Replic_Relax"/>
    <property type="match status" value="1"/>
</dbReference>
<dbReference type="AlphaFoldDB" id="A0A1M4WC47"/>
<gene>
    <name evidence="2" type="ORF">SAMN02745225_01623</name>
</gene>